<dbReference type="GO" id="GO:0005524">
    <property type="term" value="F:ATP binding"/>
    <property type="evidence" value="ECO:0007669"/>
    <property type="project" value="UniProtKB-KW"/>
</dbReference>
<dbReference type="PROSITE" id="PS50893">
    <property type="entry name" value="ABC_TRANSPORTER_2"/>
    <property type="match status" value="1"/>
</dbReference>
<keyword evidence="2" id="KW-0547">Nucleotide-binding</keyword>
<evidence type="ECO:0000313" key="5">
    <source>
        <dbReference type="EMBL" id="MBF6058551.1"/>
    </source>
</evidence>
<dbReference type="PROSITE" id="PS00211">
    <property type="entry name" value="ABC_TRANSPORTER_1"/>
    <property type="match status" value="1"/>
</dbReference>
<dbReference type="InterPro" id="IPR017871">
    <property type="entry name" value="ABC_transporter-like_CS"/>
</dbReference>
<name>A0ABS0C0D8_9GAMM</name>
<dbReference type="PANTHER" id="PTHR42781">
    <property type="entry name" value="SPERMIDINE/PUTRESCINE IMPORT ATP-BINDING PROTEIN POTA"/>
    <property type="match status" value="1"/>
</dbReference>
<evidence type="ECO:0000313" key="6">
    <source>
        <dbReference type="Proteomes" id="UP001193680"/>
    </source>
</evidence>
<dbReference type="PANTHER" id="PTHR42781:SF4">
    <property type="entry name" value="SPERMIDINE_PUTRESCINE IMPORT ATP-BINDING PROTEIN POTA"/>
    <property type="match status" value="1"/>
</dbReference>
<dbReference type="Gene3D" id="3.40.50.300">
    <property type="entry name" value="P-loop containing nucleotide triphosphate hydrolases"/>
    <property type="match status" value="1"/>
</dbReference>
<dbReference type="InterPro" id="IPR027417">
    <property type="entry name" value="P-loop_NTPase"/>
</dbReference>
<proteinExistence type="predicted"/>
<comment type="caution">
    <text evidence="5">The sequence shown here is derived from an EMBL/GenBank/DDBJ whole genome shotgun (WGS) entry which is preliminary data.</text>
</comment>
<keyword evidence="1" id="KW-0813">Transport</keyword>
<keyword evidence="3 5" id="KW-0067">ATP-binding</keyword>
<evidence type="ECO:0000256" key="1">
    <source>
        <dbReference type="ARBA" id="ARBA00022448"/>
    </source>
</evidence>
<dbReference type="InterPro" id="IPR003593">
    <property type="entry name" value="AAA+_ATPase"/>
</dbReference>
<dbReference type="SMART" id="SM00382">
    <property type="entry name" value="AAA"/>
    <property type="match status" value="1"/>
</dbReference>
<dbReference type="RefSeq" id="WP_185978696.1">
    <property type="nucleotide sequence ID" value="NZ_JACBGI020000020.1"/>
</dbReference>
<evidence type="ECO:0000256" key="2">
    <source>
        <dbReference type="ARBA" id="ARBA00022741"/>
    </source>
</evidence>
<keyword evidence="6" id="KW-1185">Reference proteome</keyword>
<dbReference type="Pfam" id="PF00005">
    <property type="entry name" value="ABC_tran"/>
    <property type="match status" value="1"/>
</dbReference>
<dbReference type="InterPro" id="IPR003439">
    <property type="entry name" value="ABC_transporter-like_ATP-bd"/>
</dbReference>
<feature type="domain" description="ABC transporter" evidence="4">
    <location>
        <begin position="2"/>
        <end position="239"/>
    </location>
</feature>
<sequence length="262" mass="29440">MIEAKNLFKYYGKQSVLEKMNVTIRQGEFITMVGPSGCGKSTFLKMILGTEKPSQGKLLLNGKSFPNEPSAEIGVVFQQYSVFSHLTVLDNLLIVGRFKRNKTLGFFAKGQKRPFVEKALALLEKVGLDNVLDKYPHELSGGMAQRLAIAQALLGEPKILLLDEPFGALDPGTRKDMHKLVLELWKELGITIVMVTHDLKEGFYLGTRLWVFDKANHYSVNKNQGSTLIYDLPIGNNEPELYRELDNRIHPVESFIISQSAK</sequence>
<accession>A0ABS0C0D8</accession>
<gene>
    <name evidence="5" type="ORF">H8792_009385</name>
</gene>
<dbReference type="SUPFAM" id="SSF52540">
    <property type="entry name" value="P-loop containing nucleoside triphosphate hydrolases"/>
    <property type="match status" value="1"/>
</dbReference>
<protein>
    <submittedName>
        <fullName evidence="5">ATP-binding cassette domain-containing protein</fullName>
    </submittedName>
</protein>
<evidence type="ECO:0000256" key="3">
    <source>
        <dbReference type="ARBA" id="ARBA00022840"/>
    </source>
</evidence>
<organism evidence="5 6">
    <name type="scientific">Thiomicrorhabdus heinhorstiae</name>
    <dbReference type="NCBI Taxonomy" id="2748010"/>
    <lineage>
        <taxon>Bacteria</taxon>
        <taxon>Pseudomonadati</taxon>
        <taxon>Pseudomonadota</taxon>
        <taxon>Gammaproteobacteria</taxon>
        <taxon>Thiotrichales</taxon>
        <taxon>Piscirickettsiaceae</taxon>
        <taxon>Thiomicrorhabdus</taxon>
    </lineage>
</organism>
<dbReference type="Proteomes" id="UP001193680">
    <property type="component" value="Unassembled WGS sequence"/>
</dbReference>
<evidence type="ECO:0000259" key="4">
    <source>
        <dbReference type="PROSITE" id="PS50893"/>
    </source>
</evidence>
<dbReference type="EMBL" id="JACBGI020000020">
    <property type="protein sequence ID" value="MBF6058551.1"/>
    <property type="molecule type" value="Genomic_DNA"/>
</dbReference>
<dbReference type="InterPro" id="IPR050093">
    <property type="entry name" value="ABC_SmlMolc_Importer"/>
</dbReference>
<reference evidence="5 6" key="1">
    <citation type="submission" date="2020-11" db="EMBL/GenBank/DDBJ databases">
        <title>Sulfur oxidizing isolate from Hospital Hole Sinkhole.</title>
        <authorList>
            <person name="Scott K.M."/>
        </authorList>
    </citation>
    <scope>NUCLEOTIDE SEQUENCE [LARGE SCALE GENOMIC DNA]</scope>
    <source>
        <strain evidence="5 6">HH1</strain>
    </source>
</reference>